<sequence length="81" mass="8617">MHVAKVVVVGSDPPQGHVLSSGGGRIYVTLGVITSTGPCSADDQGKNPAARLSDFALLGKHRPSSLRHQLQRTHLPHHYSN</sequence>
<dbReference type="AlphaFoldDB" id="A0A2K1IUZ8"/>
<organism evidence="2">
    <name type="scientific">Physcomitrium patens</name>
    <name type="common">Spreading-leaved earth moss</name>
    <name type="synonym">Physcomitrella patens</name>
    <dbReference type="NCBI Taxonomy" id="3218"/>
    <lineage>
        <taxon>Eukaryota</taxon>
        <taxon>Viridiplantae</taxon>
        <taxon>Streptophyta</taxon>
        <taxon>Embryophyta</taxon>
        <taxon>Bryophyta</taxon>
        <taxon>Bryophytina</taxon>
        <taxon>Bryopsida</taxon>
        <taxon>Funariidae</taxon>
        <taxon>Funariales</taxon>
        <taxon>Funariaceae</taxon>
        <taxon>Physcomitrium</taxon>
    </lineage>
</organism>
<protein>
    <submittedName>
        <fullName evidence="2 3">Uncharacterized protein</fullName>
    </submittedName>
</protein>
<accession>A0A2K1IUZ8</accession>
<name>A0A2K1IUZ8_PHYPA</name>
<dbReference type="InParanoid" id="A0A2K1IUZ8"/>
<dbReference type="Proteomes" id="UP000006727">
    <property type="component" value="Chromosome 20"/>
</dbReference>
<dbReference type="EMBL" id="ABEU02000020">
    <property type="protein sequence ID" value="PNR33105.1"/>
    <property type="molecule type" value="Genomic_DNA"/>
</dbReference>
<gene>
    <name evidence="2" type="ORF">PHYPA_025048</name>
</gene>
<dbReference type="EnsemblPlants" id="Pp3c20_12178V3.1">
    <property type="protein sequence ID" value="PAC:32946733.CDS.1"/>
    <property type="gene ID" value="Pp3c20_12178"/>
</dbReference>
<dbReference type="Gramene" id="Pp3c20_12178V3.1">
    <property type="protein sequence ID" value="PAC:32946733.CDS.1"/>
    <property type="gene ID" value="Pp3c20_12178"/>
</dbReference>
<keyword evidence="4" id="KW-1185">Reference proteome</keyword>
<reference evidence="2 4" key="1">
    <citation type="journal article" date="2008" name="Science">
        <title>The Physcomitrella genome reveals evolutionary insights into the conquest of land by plants.</title>
        <authorList>
            <person name="Rensing S."/>
            <person name="Lang D."/>
            <person name="Zimmer A."/>
            <person name="Terry A."/>
            <person name="Salamov A."/>
            <person name="Shapiro H."/>
            <person name="Nishiyama T."/>
            <person name="Perroud P.-F."/>
            <person name="Lindquist E."/>
            <person name="Kamisugi Y."/>
            <person name="Tanahashi T."/>
            <person name="Sakakibara K."/>
            <person name="Fujita T."/>
            <person name="Oishi K."/>
            <person name="Shin-I T."/>
            <person name="Kuroki Y."/>
            <person name="Toyoda A."/>
            <person name="Suzuki Y."/>
            <person name="Hashimoto A."/>
            <person name="Yamaguchi K."/>
            <person name="Sugano A."/>
            <person name="Kohara Y."/>
            <person name="Fujiyama A."/>
            <person name="Anterola A."/>
            <person name="Aoki S."/>
            <person name="Ashton N."/>
            <person name="Barbazuk W.B."/>
            <person name="Barker E."/>
            <person name="Bennetzen J."/>
            <person name="Bezanilla M."/>
            <person name="Blankenship R."/>
            <person name="Cho S.H."/>
            <person name="Dutcher S."/>
            <person name="Estelle M."/>
            <person name="Fawcett J.A."/>
            <person name="Gundlach H."/>
            <person name="Hanada K."/>
            <person name="Heyl A."/>
            <person name="Hicks K.A."/>
            <person name="Hugh J."/>
            <person name="Lohr M."/>
            <person name="Mayer K."/>
            <person name="Melkozernov A."/>
            <person name="Murata T."/>
            <person name="Nelson D."/>
            <person name="Pils B."/>
            <person name="Prigge M."/>
            <person name="Reiss B."/>
            <person name="Renner T."/>
            <person name="Rombauts S."/>
            <person name="Rushton P."/>
            <person name="Sanderfoot A."/>
            <person name="Schween G."/>
            <person name="Shiu S.-H."/>
            <person name="Stueber K."/>
            <person name="Theodoulou F.L."/>
            <person name="Tu H."/>
            <person name="Van de Peer Y."/>
            <person name="Verrier P.J."/>
            <person name="Waters E."/>
            <person name="Wood A."/>
            <person name="Yang L."/>
            <person name="Cove D."/>
            <person name="Cuming A."/>
            <person name="Hasebe M."/>
            <person name="Lucas S."/>
            <person name="Mishler D.B."/>
            <person name="Reski R."/>
            <person name="Grigoriev I."/>
            <person name="Quatrano R.S."/>
            <person name="Boore J.L."/>
        </authorList>
    </citation>
    <scope>NUCLEOTIDE SEQUENCE [LARGE SCALE GENOMIC DNA]</scope>
    <source>
        <strain evidence="3 4">cv. Gransden 2004</strain>
    </source>
</reference>
<evidence type="ECO:0000313" key="3">
    <source>
        <dbReference type="EnsemblPlants" id="PAC:32946733.CDS.1"/>
    </source>
</evidence>
<evidence type="ECO:0000313" key="2">
    <source>
        <dbReference type="EMBL" id="PNR33105.1"/>
    </source>
</evidence>
<reference evidence="3" key="3">
    <citation type="submission" date="2020-12" db="UniProtKB">
        <authorList>
            <consortium name="EnsemblPlants"/>
        </authorList>
    </citation>
    <scope>IDENTIFICATION</scope>
</reference>
<proteinExistence type="predicted"/>
<evidence type="ECO:0000313" key="4">
    <source>
        <dbReference type="Proteomes" id="UP000006727"/>
    </source>
</evidence>
<evidence type="ECO:0000256" key="1">
    <source>
        <dbReference type="SAM" id="MobiDB-lite"/>
    </source>
</evidence>
<reference evidence="2 4" key="2">
    <citation type="journal article" date="2018" name="Plant J.">
        <title>The Physcomitrella patens chromosome-scale assembly reveals moss genome structure and evolution.</title>
        <authorList>
            <person name="Lang D."/>
            <person name="Ullrich K.K."/>
            <person name="Murat F."/>
            <person name="Fuchs J."/>
            <person name="Jenkins J."/>
            <person name="Haas F.B."/>
            <person name="Piednoel M."/>
            <person name="Gundlach H."/>
            <person name="Van Bel M."/>
            <person name="Meyberg R."/>
            <person name="Vives C."/>
            <person name="Morata J."/>
            <person name="Symeonidi A."/>
            <person name="Hiss M."/>
            <person name="Muchero W."/>
            <person name="Kamisugi Y."/>
            <person name="Saleh O."/>
            <person name="Blanc G."/>
            <person name="Decker E.L."/>
            <person name="van Gessel N."/>
            <person name="Grimwood J."/>
            <person name="Hayes R.D."/>
            <person name="Graham S.W."/>
            <person name="Gunter L.E."/>
            <person name="McDaniel S.F."/>
            <person name="Hoernstein S.N.W."/>
            <person name="Larsson A."/>
            <person name="Li F.W."/>
            <person name="Perroud P.F."/>
            <person name="Phillips J."/>
            <person name="Ranjan P."/>
            <person name="Rokshar D.S."/>
            <person name="Rothfels C.J."/>
            <person name="Schneider L."/>
            <person name="Shu S."/>
            <person name="Stevenson D.W."/>
            <person name="Thummler F."/>
            <person name="Tillich M."/>
            <person name="Villarreal Aguilar J.C."/>
            <person name="Widiez T."/>
            <person name="Wong G.K."/>
            <person name="Wymore A."/>
            <person name="Zhang Y."/>
            <person name="Zimmer A.D."/>
            <person name="Quatrano R.S."/>
            <person name="Mayer K.F.X."/>
            <person name="Goodstein D."/>
            <person name="Casacuberta J.M."/>
            <person name="Vandepoele K."/>
            <person name="Reski R."/>
            <person name="Cuming A.C."/>
            <person name="Tuskan G.A."/>
            <person name="Maumus F."/>
            <person name="Salse J."/>
            <person name="Schmutz J."/>
            <person name="Rensing S.A."/>
        </authorList>
    </citation>
    <scope>NUCLEOTIDE SEQUENCE [LARGE SCALE GENOMIC DNA]</scope>
    <source>
        <strain evidence="3 4">cv. Gransden 2004</strain>
    </source>
</reference>
<feature type="region of interest" description="Disordered" evidence="1">
    <location>
        <begin position="61"/>
        <end position="81"/>
    </location>
</feature>